<sequence>MAAKGIETRITTGDSDTYIVIIPHPVVAITGQNVDLVVLLIALAPPESDIYFTKPGMGRVEANFFLQESPKKNLLFPKPSSFFMHSVAAT</sequence>
<dbReference type="AlphaFoldDB" id="A0A4Y2IPC0"/>
<dbReference type="EMBL" id="BGPR01002824">
    <property type="protein sequence ID" value="GBM79494.1"/>
    <property type="molecule type" value="Genomic_DNA"/>
</dbReference>
<gene>
    <name evidence="1" type="ORF">AVEN_57332_1</name>
</gene>
<evidence type="ECO:0000313" key="2">
    <source>
        <dbReference type="Proteomes" id="UP000499080"/>
    </source>
</evidence>
<proteinExistence type="predicted"/>
<reference evidence="1 2" key="1">
    <citation type="journal article" date="2019" name="Sci. Rep.">
        <title>Orb-weaving spider Araneus ventricosus genome elucidates the spidroin gene catalogue.</title>
        <authorList>
            <person name="Kono N."/>
            <person name="Nakamura H."/>
            <person name="Ohtoshi R."/>
            <person name="Moran D.A.P."/>
            <person name="Shinohara A."/>
            <person name="Yoshida Y."/>
            <person name="Fujiwara M."/>
            <person name="Mori M."/>
            <person name="Tomita M."/>
            <person name="Arakawa K."/>
        </authorList>
    </citation>
    <scope>NUCLEOTIDE SEQUENCE [LARGE SCALE GENOMIC DNA]</scope>
</reference>
<accession>A0A4Y2IPC0</accession>
<dbReference type="Proteomes" id="UP000499080">
    <property type="component" value="Unassembled WGS sequence"/>
</dbReference>
<protein>
    <submittedName>
        <fullName evidence="1">Uncharacterized protein</fullName>
    </submittedName>
</protein>
<comment type="caution">
    <text evidence="1">The sequence shown here is derived from an EMBL/GenBank/DDBJ whole genome shotgun (WGS) entry which is preliminary data.</text>
</comment>
<organism evidence="1 2">
    <name type="scientific">Araneus ventricosus</name>
    <name type="common">Orbweaver spider</name>
    <name type="synonym">Epeira ventricosa</name>
    <dbReference type="NCBI Taxonomy" id="182803"/>
    <lineage>
        <taxon>Eukaryota</taxon>
        <taxon>Metazoa</taxon>
        <taxon>Ecdysozoa</taxon>
        <taxon>Arthropoda</taxon>
        <taxon>Chelicerata</taxon>
        <taxon>Arachnida</taxon>
        <taxon>Araneae</taxon>
        <taxon>Araneomorphae</taxon>
        <taxon>Entelegynae</taxon>
        <taxon>Araneoidea</taxon>
        <taxon>Araneidae</taxon>
        <taxon>Araneus</taxon>
    </lineage>
</organism>
<keyword evidence="2" id="KW-1185">Reference proteome</keyword>
<name>A0A4Y2IPC0_ARAVE</name>
<evidence type="ECO:0000313" key="1">
    <source>
        <dbReference type="EMBL" id="GBM79494.1"/>
    </source>
</evidence>